<feature type="transmembrane region" description="Helical" evidence="2">
    <location>
        <begin position="68"/>
        <end position="86"/>
    </location>
</feature>
<dbReference type="InterPro" id="IPR021235">
    <property type="entry name" value="DUF2637"/>
</dbReference>
<feature type="compositionally biased region" description="Low complexity" evidence="1">
    <location>
        <begin position="290"/>
        <end position="308"/>
    </location>
</feature>
<feature type="transmembrane region" description="Helical" evidence="2">
    <location>
        <begin position="27"/>
        <end position="48"/>
    </location>
</feature>
<protein>
    <submittedName>
        <fullName evidence="3">Uncharacterized protein DUF2637</fullName>
    </submittedName>
</protein>
<feature type="transmembrane region" description="Helical" evidence="2">
    <location>
        <begin position="126"/>
        <end position="150"/>
    </location>
</feature>
<sequence length="441" mass="47090">MAANSSRKAQAPRSAPQPPGTGGPRTGVIMTAVLGVATIAACAILLSYNGIYQIAVRGGIDERLAHLYPALFTLLLVMAFWTTYLLRDAQRRRRLWVDALVLTLILLAAAASAMNSLRYELLDWAAAVVVAVAPWIALLIAFRLLLWITLQLRGERSRPRRGRAGTRTGDTPAGHGSDDADRSGSERTAATSRPASAAPVPRFADEHADRDPGPASGPAPRPAPDPVPAPVPAADPAVEEPIRPFGSPAAETVPESFVDSVPLRAEELSAPDNWTVEPRPVAPEPPPVPAEVADVTDVTDVTDVADVPGNDEELPRRPRTGEESAIRKAAASPEPVPLPSLRTPDPSDSDSDSDSDPMAPDDGFDADEPLDDPTSDEAHEPVGESPEPAVWFPPDPEPEPRRQPLPQLRKRPMVLRPRKTGSLPQEPPSGRVRSAPTPPRD</sequence>
<proteinExistence type="predicted"/>
<keyword evidence="2" id="KW-0812">Transmembrane</keyword>
<dbReference type="OrthoDB" id="3424007at2"/>
<evidence type="ECO:0000313" key="4">
    <source>
        <dbReference type="Proteomes" id="UP000295281"/>
    </source>
</evidence>
<evidence type="ECO:0000256" key="1">
    <source>
        <dbReference type="SAM" id="MobiDB-lite"/>
    </source>
</evidence>
<gene>
    <name evidence="3" type="ORF">EV190_101495</name>
</gene>
<accession>A0A4V3D990</accession>
<feature type="region of interest" description="Disordered" evidence="1">
    <location>
        <begin position="1"/>
        <end position="23"/>
    </location>
</feature>
<feature type="compositionally biased region" description="Low complexity" evidence="1">
    <location>
        <begin position="187"/>
        <end position="199"/>
    </location>
</feature>
<reference evidence="3 4" key="1">
    <citation type="submission" date="2019-03" db="EMBL/GenBank/DDBJ databases">
        <title>Genomic Encyclopedia of Type Strains, Phase IV (KMG-IV): sequencing the most valuable type-strain genomes for metagenomic binning, comparative biology and taxonomic classification.</title>
        <authorList>
            <person name="Goeker M."/>
        </authorList>
    </citation>
    <scope>NUCLEOTIDE SEQUENCE [LARGE SCALE GENOMIC DNA]</scope>
    <source>
        <strain evidence="3 4">DSM 46770</strain>
    </source>
</reference>
<dbReference type="EMBL" id="SNYN01000001">
    <property type="protein sequence ID" value="TDQ55170.1"/>
    <property type="molecule type" value="Genomic_DNA"/>
</dbReference>
<evidence type="ECO:0000256" key="2">
    <source>
        <dbReference type="SAM" id="Phobius"/>
    </source>
</evidence>
<feature type="compositionally biased region" description="Pro residues" evidence="1">
    <location>
        <begin position="215"/>
        <end position="233"/>
    </location>
</feature>
<name>A0A4V3D990_9ACTN</name>
<feature type="transmembrane region" description="Helical" evidence="2">
    <location>
        <begin position="95"/>
        <end position="114"/>
    </location>
</feature>
<dbReference type="AlphaFoldDB" id="A0A4V3D990"/>
<feature type="compositionally biased region" description="Basic and acidic residues" evidence="1">
    <location>
        <begin position="203"/>
        <end position="212"/>
    </location>
</feature>
<dbReference type="Proteomes" id="UP000295281">
    <property type="component" value="Unassembled WGS sequence"/>
</dbReference>
<dbReference type="Pfam" id="PF10935">
    <property type="entry name" value="DUF2637"/>
    <property type="match status" value="1"/>
</dbReference>
<dbReference type="RefSeq" id="WP_133739731.1">
    <property type="nucleotide sequence ID" value="NZ_SNYN01000001.1"/>
</dbReference>
<feature type="compositionally biased region" description="Basic and acidic residues" evidence="1">
    <location>
        <begin position="313"/>
        <end position="326"/>
    </location>
</feature>
<comment type="caution">
    <text evidence="3">The sequence shown here is derived from an EMBL/GenBank/DDBJ whole genome shotgun (WGS) entry which is preliminary data.</text>
</comment>
<keyword evidence="4" id="KW-1185">Reference proteome</keyword>
<keyword evidence="2" id="KW-0472">Membrane</keyword>
<feature type="compositionally biased region" description="Acidic residues" evidence="1">
    <location>
        <begin position="362"/>
        <end position="375"/>
    </location>
</feature>
<evidence type="ECO:0000313" key="3">
    <source>
        <dbReference type="EMBL" id="TDQ55170.1"/>
    </source>
</evidence>
<organism evidence="3 4">
    <name type="scientific">Actinorugispora endophytica</name>
    <dbReference type="NCBI Taxonomy" id="1605990"/>
    <lineage>
        <taxon>Bacteria</taxon>
        <taxon>Bacillati</taxon>
        <taxon>Actinomycetota</taxon>
        <taxon>Actinomycetes</taxon>
        <taxon>Streptosporangiales</taxon>
        <taxon>Nocardiopsidaceae</taxon>
        <taxon>Actinorugispora</taxon>
    </lineage>
</organism>
<feature type="compositionally biased region" description="Pro residues" evidence="1">
    <location>
        <begin position="280"/>
        <end position="289"/>
    </location>
</feature>
<keyword evidence="2" id="KW-1133">Transmembrane helix</keyword>
<feature type="compositionally biased region" description="Basic and acidic residues" evidence="1">
    <location>
        <begin position="176"/>
        <end position="185"/>
    </location>
</feature>
<feature type="region of interest" description="Disordered" evidence="1">
    <location>
        <begin position="158"/>
        <end position="441"/>
    </location>
</feature>
<feature type="compositionally biased region" description="Low complexity" evidence="1">
    <location>
        <begin position="165"/>
        <end position="174"/>
    </location>
</feature>
<feature type="compositionally biased region" description="Basic residues" evidence="1">
    <location>
        <begin position="408"/>
        <end position="419"/>
    </location>
</feature>